<comment type="similarity">
    <text evidence="4 10">Belongs to the histone H4 family.</text>
</comment>
<dbReference type="GO" id="GO:0046982">
    <property type="term" value="F:protein heterodimerization activity"/>
    <property type="evidence" value="ECO:0007669"/>
    <property type="project" value="InterPro"/>
</dbReference>
<dbReference type="WBParaSite" id="ACAC_0001440301-mRNA-1">
    <property type="protein sequence ID" value="ACAC_0001440301-mRNA-1"/>
    <property type="gene ID" value="ACAC_0001440301"/>
</dbReference>
<reference evidence="11" key="1">
    <citation type="submission" date="2012-09" db="EMBL/GenBank/DDBJ databases">
        <authorList>
            <person name="Martin A.A."/>
        </authorList>
    </citation>
    <scope>NUCLEOTIDE SEQUENCE</scope>
</reference>
<dbReference type="SMART" id="SM00417">
    <property type="entry name" value="H4"/>
    <property type="match status" value="1"/>
</dbReference>
<dbReference type="Proteomes" id="UP000035642">
    <property type="component" value="Unassembled WGS sequence"/>
</dbReference>
<keyword evidence="9 10" id="KW-0544">Nucleosome core</keyword>
<evidence type="ECO:0000256" key="9">
    <source>
        <dbReference type="ARBA" id="ARBA00023269"/>
    </source>
</evidence>
<evidence type="ECO:0000256" key="3">
    <source>
        <dbReference type="ARBA" id="ARBA00004286"/>
    </source>
</evidence>
<evidence type="ECO:0000313" key="11">
    <source>
        <dbReference type="Proteomes" id="UP000035642"/>
    </source>
</evidence>
<evidence type="ECO:0000256" key="1">
    <source>
        <dbReference type="ARBA" id="ARBA00002001"/>
    </source>
</evidence>
<dbReference type="SUPFAM" id="SSF47113">
    <property type="entry name" value="Histone-fold"/>
    <property type="match status" value="1"/>
</dbReference>
<evidence type="ECO:0000256" key="4">
    <source>
        <dbReference type="ARBA" id="ARBA00006564"/>
    </source>
</evidence>
<proteinExistence type="inferred from homology"/>
<organism evidence="11 12">
    <name type="scientific">Angiostrongylus cantonensis</name>
    <name type="common">Rat lungworm</name>
    <dbReference type="NCBI Taxonomy" id="6313"/>
    <lineage>
        <taxon>Eukaryota</taxon>
        <taxon>Metazoa</taxon>
        <taxon>Ecdysozoa</taxon>
        <taxon>Nematoda</taxon>
        <taxon>Chromadorea</taxon>
        <taxon>Rhabditida</taxon>
        <taxon>Rhabditina</taxon>
        <taxon>Rhabditomorpha</taxon>
        <taxon>Strongyloidea</taxon>
        <taxon>Metastrongylidae</taxon>
        <taxon>Angiostrongylus</taxon>
    </lineage>
</organism>
<evidence type="ECO:0000256" key="2">
    <source>
        <dbReference type="ARBA" id="ARBA00004123"/>
    </source>
</evidence>
<evidence type="ECO:0000256" key="10">
    <source>
        <dbReference type="RuleBase" id="RU000528"/>
    </source>
</evidence>
<dbReference type="InterPro" id="IPR001951">
    <property type="entry name" value="Histone_H4"/>
</dbReference>
<sequence>MLGNSIQGTTKQAIRRLAHGAGAMRISGLAYDEIREVLKVLLESVIRDATAYCVRARRKTVTAVNVGYALKRHDLTLDRFGD</sequence>
<keyword evidence="6 10" id="KW-0158">Chromosome</keyword>
<keyword evidence="8 10" id="KW-0539">Nucleus</keyword>
<dbReference type="PANTHER" id="PTHR10484">
    <property type="entry name" value="HISTONE H4"/>
    <property type="match status" value="1"/>
</dbReference>
<dbReference type="AlphaFoldDB" id="A0A0K0DRL4"/>
<dbReference type="GO" id="GO:0030527">
    <property type="term" value="F:structural constituent of chromatin"/>
    <property type="evidence" value="ECO:0007669"/>
    <property type="project" value="InterPro"/>
</dbReference>
<reference evidence="12" key="2">
    <citation type="submission" date="2017-02" db="UniProtKB">
        <authorList>
            <consortium name="WormBaseParasite"/>
        </authorList>
    </citation>
    <scope>IDENTIFICATION</scope>
</reference>
<dbReference type="Gene3D" id="1.10.20.10">
    <property type="entry name" value="Histone, subunit A"/>
    <property type="match status" value="1"/>
</dbReference>
<protein>
    <recommendedName>
        <fullName evidence="5 10">Histone H4</fullName>
    </recommendedName>
</protein>
<comment type="subcellular location">
    <subcellularLocation>
        <location evidence="3">Chromosome</location>
    </subcellularLocation>
    <subcellularLocation>
        <location evidence="2">Nucleus</location>
    </subcellularLocation>
</comment>
<keyword evidence="7 10" id="KW-0238">DNA-binding</keyword>
<evidence type="ECO:0000256" key="8">
    <source>
        <dbReference type="ARBA" id="ARBA00023242"/>
    </source>
</evidence>
<evidence type="ECO:0000256" key="7">
    <source>
        <dbReference type="ARBA" id="ARBA00023125"/>
    </source>
</evidence>
<evidence type="ECO:0000256" key="5">
    <source>
        <dbReference type="ARBA" id="ARBA00020836"/>
    </source>
</evidence>
<dbReference type="CDD" id="cd22912">
    <property type="entry name" value="HFD_H4"/>
    <property type="match status" value="1"/>
</dbReference>
<dbReference type="GO" id="GO:0005634">
    <property type="term" value="C:nucleus"/>
    <property type="evidence" value="ECO:0007669"/>
    <property type="project" value="UniProtKB-SubCell"/>
</dbReference>
<dbReference type="GO" id="GO:0003677">
    <property type="term" value="F:DNA binding"/>
    <property type="evidence" value="ECO:0007669"/>
    <property type="project" value="UniProtKB-KW"/>
</dbReference>
<comment type="function">
    <text evidence="1 10">Core component of nucleosome. Nucleosomes wrap and compact DNA into chromatin, limiting DNA accessibility to the cellular machineries which require DNA as a template. Histones thereby play a central role in transcription regulation, DNA repair, DNA replication and chromosomal stability. DNA accessibility is regulated via a complex set of post-translational modifications of histones, also called histone code, and nucleosome remodeling.</text>
</comment>
<dbReference type="PRINTS" id="PR00623">
    <property type="entry name" value="HISTONEH4"/>
</dbReference>
<dbReference type="STRING" id="6313.A0A0K0DRL4"/>
<keyword evidence="11" id="KW-1185">Reference proteome</keyword>
<accession>A0A0K0DRL4</accession>
<name>A0A0K0DRL4_ANGCA</name>
<evidence type="ECO:0000256" key="6">
    <source>
        <dbReference type="ARBA" id="ARBA00022454"/>
    </source>
</evidence>
<dbReference type="InterPro" id="IPR009072">
    <property type="entry name" value="Histone-fold"/>
</dbReference>
<dbReference type="GO" id="GO:0000786">
    <property type="term" value="C:nucleosome"/>
    <property type="evidence" value="ECO:0007669"/>
    <property type="project" value="UniProtKB-KW"/>
</dbReference>
<comment type="subunit">
    <text evidence="10">The nucleosome is a histone octamer containing two molecules each of H2A, H2B, H3 and H4 assembled in one H3-H4 heterotetramer and two H2A-H2B heterodimers. The octamer wraps approximately 147 bp of DNA.</text>
</comment>
<evidence type="ECO:0000313" key="12">
    <source>
        <dbReference type="WBParaSite" id="ACAC_0001440301-mRNA-1"/>
    </source>
</evidence>